<evidence type="ECO:0000256" key="9">
    <source>
        <dbReference type="ARBA" id="ARBA00023235"/>
    </source>
</evidence>
<evidence type="ECO:0000259" key="15">
    <source>
        <dbReference type="Pfam" id="PF20512"/>
    </source>
</evidence>
<evidence type="ECO:0000256" key="8">
    <source>
        <dbReference type="ARBA" id="ARBA00022833"/>
    </source>
</evidence>
<dbReference type="Pfam" id="PF20512">
    <property type="entry name" value="PMI_typeI_hel"/>
    <property type="match status" value="1"/>
</dbReference>
<evidence type="ECO:0000256" key="11">
    <source>
        <dbReference type="RuleBase" id="RU004189"/>
    </source>
</evidence>
<evidence type="ECO:0000259" key="13">
    <source>
        <dbReference type="Pfam" id="PF01238"/>
    </source>
</evidence>
<evidence type="ECO:0000313" key="16">
    <source>
        <dbReference type="EMBL" id="KAL0637969.1"/>
    </source>
</evidence>
<evidence type="ECO:0000256" key="7">
    <source>
        <dbReference type="ARBA" id="ARBA00022723"/>
    </source>
</evidence>
<organism evidence="16 17">
    <name type="scientific">Discina gigas</name>
    <dbReference type="NCBI Taxonomy" id="1032678"/>
    <lineage>
        <taxon>Eukaryota</taxon>
        <taxon>Fungi</taxon>
        <taxon>Dikarya</taxon>
        <taxon>Ascomycota</taxon>
        <taxon>Pezizomycotina</taxon>
        <taxon>Pezizomycetes</taxon>
        <taxon>Pezizales</taxon>
        <taxon>Discinaceae</taxon>
        <taxon>Discina</taxon>
    </lineage>
</organism>
<dbReference type="GO" id="GO:0004476">
    <property type="term" value="F:mannose-6-phosphate isomerase activity"/>
    <property type="evidence" value="ECO:0007669"/>
    <property type="project" value="UniProtKB-EC"/>
</dbReference>
<protein>
    <recommendedName>
        <fullName evidence="6 10">Mannose-6-phosphate isomerase</fullName>
        <ecNumber evidence="5 10">5.3.1.8</ecNumber>
    </recommendedName>
</protein>
<comment type="function">
    <text evidence="2">Involved in the synthesis of the GDP-mannose and dolichol-phosphate-mannose required for a number of critical mannosyl transfer reactions.</text>
</comment>
<evidence type="ECO:0000313" key="17">
    <source>
        <dbReference type="Proteomes" id="UP001447188"/>
    </source>
</evidence>
<dbReference type="InterPro" id="IPR011051">
    <property type="entry name" value="RmlC_Cupin_sf"/>
</dbReference>
<evidence type="ECO:0000256" key="2">
    <source>
        <dbReference type="ARBA" id="ARBA00002564"/>
    </source>
</evidence>
<dbReference type="SUPFAM" id="SSF51182">
    <property type="entry name" value="RmlC-like cupins"/>
    <property type="match status" value="1"/>
</dbReference>
<sequence>MLPVPLFQLQCGANSYDWGKIGSDSAAARFAAATPQSGFSIQEDKPYAELWMGTHPSNPSKDIATGRTLLDLVTENTALLSHDIAAHYGSKLPFLLKVLSIQKALSIQAHPDKKLAEKLHKKDPKNYPDDNHKPEMAIAVTAFDGFCGFRPLAEIVSVLESTPQLRTLLGEASDVFISAVSSSASATDESTVSSNKQALKNLFEALMTQPADRVQSLAEKLVESAKSSPAQFAGQEHGGKQFADLVIRLDKQFPGDIGLFCAFFLNYVELQPGEAMFLQANDPHAYLSGDIIECMASSDNVVRAGFTPKFKDVKNLVSMLTYSYAPIDEQKMKPQPFARGSNTDSGSPTSVIYDPPINEFAVIKTELAGGQKETFKPIEGPSIVICTNGGGSIAVGPKKESVKKGFVYFVGATAKVVLEADEGTELFITFRAFTEMPK</sequence>
<dbReference type="Pfam" id="PF20511">
    <property type="entry name" value="PMI_typeI_cat"/>
    <property type="match status" value="1"/>
</dbReference>
<dbReference type="InterPro" id="IPR014710">
    <property type="entry name" value="RmlC-like_jellyroll"/>
</dbReference>
<comment type="catalytic activity">
    <reaction evidence="1 10">
        <text>D-mannose 6-phosphate = D-fructose 6-phosphate</text>
        <dbReference type="Rhea" id="RHEA:12356"/>
        <dbReference type="ChEBI" id="CHEBI:58735"/>
        <dbReference type="ChEBI" id="CHEBI:61527"/>
        <dbReference type="EC" id="5.3.1.8"/>
    </reaction>
</comment>
<reference evidence="16 17" key="1">
    <citation type="submission" date="2024-02" db="EMBL/GenBank/DDBJ databases">
        <title>Discinaceae phylogenomics.</title>
        <authorList>
            <person name="Dirks A.C."/>
            <person name="James T.Y."/>
        </authorList>
    </citation>
    <scope>NUCLEOTIDE SEQUENCE [LARGE SCALE GENOMIC DNA]</scope>
    <source>
        <strain evidence="16 17">ACD0624</strain>
    </source>
</reference>
<gene>
    <name evidence="16" type="primary">PMI1</name>
    <name evidence="16" type="ORF">Q9L58_003047</name>
</gene>
<keyword evidence="17" id="KW-1185">Reference proteome</keyword>
<dbReference type="EMBL" id="JBBBZM010000028">
    <property type="protein sequence ID" value="KAL0637969.1"/>
    <property type="molecule type" value="Genomic_DNA"/>
</dbReference>
<dbReference type="CDD" id="cd07011">
    <property type="entry name" value="cupin_PMI_type_I_N"/>
    <property type="match status" value="1"/>
</dbReference>
<comment type="cofactor">
    <cofactor evidence="10">
        <name>Zn(2+)</name>
        <dbReference type="ChEBI" id="CHEBI:29105"/>
    </cofactor>
    <text evidence="10">Binds 1 zinc ion per subunit.</text>
</comment>
<comment type="caution">
    <text evidence="16">The sequence shown here is derived from an EMBL/GenBank/DDBJ whole genome shotgun (WGS) entry which is preliminary data.</text>
</comment>
<dbReference type="EC" id="5.3.1.8" evidence="5 10"/>
<evidence type="ECO:0000256" key="4">
    <source>
        <dbReference type="ARBA" id="ARBA00010772"/>
    </source>
</evidence>
<feature type="domain" description="Phosphomannose isomerase type I C-terminal" evidence="13">
    <location>
        <begin position="350"/>
        <end position="396"/>
    </location>
</feature>
<dbReference type="InterPro" id="IPR018050">
    <property type="entry name" value="Pmannose_isomerase-type1_CS"/>
</dbReference>
<evidence type="ECO:0000256" key="10">
    <source>
        <dbReference type="RuleBase" id="RU000611"/>
    </source>
</evidence>
<evidence type="ECO:0000256" key="3">
    <source>
        <dbReference type="ARBA" id="ARBA00004666"/>
    </source>
</evidence>
<dbReference type="Proteomes" id="UP001447188">
    <property type="component" value="Unassembled WGS sequence"/>
</dbReference>
<dbReference type="PANTHER" id="PTHR10309">
    <property type="entry name" value="MANNOSE-6-PHOSPHATE ISOMERASE"/>
    <property type="match status" value="1"/>
</dbReference>
<evidence type="ECO:0000256" key="12">
    <source>
        <dbReference type="RuleBase" id="RU004248"/>
    </source>
</evidence>
<dbReference type="InterPro" id="IPR016305">
    <property type="entry name" value="Mannose-6-P_Isomerase"/>
</dbReference>
<proteinExistence type="inferred from homology"/>
<dbReference type="Gene3D" id="1.10.441.10">
    <property type="entry name" value="Phosphomannose Isomerase, domain 2"/>
    <property type="match status" value="1"/>
</dbReference>
<evidence type="ECO:0000256" key="1">
    <source>
        <dbReference type="ARBA" id="ARBA00000757"/>
    </source>
</evidence>
<dbReference type="PROSITE" id="PS00966">
    <property type="entry name" value="PMI_I_2"/>
    <property type="match status" value="1"/>
</dbReference>
<dbReference type="InterPro" id="IPR046457">
    <property type="entry name" value="PMI_typeI_cat"/>
</dbReference>
<comment type="pathway">
    <text evidence="3 12">Nucleotide-sugar biosynthesis; GDP-alpha-D-mannose biosynthesis; alpha-D-mannose 1-phosphate from D-fructose 6-phosphate: step 1/2.</text>
</comment>
<keyword evidence="8 10" id="KW-0862">Zinc</keyword>
<dbReference type="PANTHER" id="PTHR10309:SF0">
    <property type="entry name" value="MANNOSE-6-PHOSPHATE ISOMERASE"/>
    <property type="match status" value="1"/>
</dbReference>
<dbReference type="Gene3D" id="2.60.120.10">
    <property type="entry name" value="Jelly Rolls"/>
    <property type="match status" value="2"/>
</dbReference>
<evidence type="ECO:0000256" key="5">
    <source>
        <dbReference type="ARBA" id="ARBA00011956"/>
    </source>
</evidence>
<dbReference type="PRINTS" id="PR00714">
    <property type="entry name" value="MAN6PISMRASE"/>
</dbReference>
<feature type="domain" description="Phosphomannose isomerase type I helical insertion" evidence="15">
    <location>
        <begin position="172"/>
        <end position="265"/>
    </location>
</feature>
<accession>A0ABR3GPW9</accession>
<dbReference type="InterPro" id="IPR001250">
    <property type="entry name" value="Man6P_Isoase-1"/>
</dbReference>
<keyword evidence="7" id="KW-0479">Metal-binding</keyword>
<dbReference type="PIRSF" id="PIRSF001480">
    <property type="entry name" value="Mannose-6-phosphate_isomerase"/>
    <property type="match status" value="1"/>
</dbReference>
<dbReference type="InterPro" id="IPR046456">
    <property type="entry name" value="PMI_typeI_C"/>
</dbReference>
<dbReference type="NCBIfam" id="TIGR00218">
    <property type="entry name" value="manA"/>
    <property type="match status" value="1"/>
</dbReference>
<dbReference type="InterPro" id="IPR046458">
    <property type="entry name" value="PMI_typeI_hel"/>
</dbReference>
<comment type="similarity">
    <text evidence="4 11">Belongs to the mannose-6-phosphate isomerase type 1 family.</text>
</comment>
<evidence type="ECO:0000259" key="14">
    <source>
        <dbReference type="Pfam" id="PF20511"/>
    </source>
</evidence>
<keyword evidence="9 10" id="KW-0413">Isomerase</keyword>
<dbReference type="PROSITE" id="PS00965">
    <property type="entry name" value="PMI_I_1"/>
    <property type="match status" value="1"/>
</dbReference>
<evidence type="ECO:0000256" key="6">
    <source>
        <dbReference type="ARBA" id="ARBA00018236"/>
    </source>
</evidence>
<feature type="domain" description="Phosphomannose isomerase type I catalytic" evidence="14">
    <location>
        <begin position="6"/>
        <end position="152"/>
    </location>
</feature>
<dbReference type="Pfam" id="PF01238">
    <property type="entry name" value="PMI_typeI_C"/>
    <property type="match status" value="1"/>
</dbReference>
<name>A0ABR3GPW9_9PEZI</name>